<proteinExistence type="predicted"/>
<feature type="chain" id="PRO_5042087222" evidence="1">
    <location>
        <begin position="39"/>
        <end position="70"/>
    </location>
</feature>
<keyword evidence="3" id="KW-1185">Reference proteome</keyword>
<keyword evidence="1" id="KW-0732">Signal</keyword>
<keyword evidence="2" id="KW-0645">Protease</keyword>
<sequence>MYSKHRQKNAQISPAKCGRFLVFLSFLLLNGTLERASGDTGEEGLRRGRTVTAQWLSQGRIKREAETSTQ</sequence>
<keyword evidence="2" id="KW-0378">Hydrolase</keyword>
<evidence type="ECO:0000313" key="3">
    <source>
        <dbReference type="Proteomes" id="UP001279410"/>
    </source>
</evidence>
<keyword evidence="2" id="KW-0482">Metalloprotease</keyword>
<evidence type="ECO:0000313" key="2">
    <source>
        <dbReference type="EMBL" id="GLD68198.1"/>
    </source>
</evidence>
<feature type="signal peptide" evidence="1">
    <location>
        <begin position="1"/>
        <end position="38"/>
    </location>
</feature>
<dbReference type="Proteomes" id="UP001279410">
    <property type="component" value="Unassembled WGS sequence"/>
</dbReference>
<feature type="non-terminal residue" evidence="2">
    <location>
        <position position="70"/>
    </location>
</feature>
<dbReference type="GO" id="GO:0008237">
    <property type="term" value="F:metallopeptidase activity"/>
    <property type="evidence" value="ECO:0007669"/>
    <property type="project" value="UniProtKB-KW"/>
</dbReference>
<name>A0AAD3N9E6_LATJO</name>
<organism evidence="2 3">
    <name type="scientific">Lates japonicus</name>
    <name type="common">Japanese lates</name>
    <dbReference type="NCBI Taxonomy" id="270547"/>
    <lineage>
        <taxon>Eukaryota</taxon>
        <taxon>Metazoa</taxon>
        <taxon>Chordata</taxon>
        <taxon>Craniata</taxon>
        <taxon>Vertebrata</taxon>
        <taxon>Euteleostomi</taxon>
        <taxon>Actinopterygii</taxon>
        <taxon>Neopterygii</taxon>
        <taxon>Teleostei</taxon>
        <taxon>Neoteleostei</taxon>
        <taxon>Acanthomorphata</taxon>
        <taxon>Carangaria</taxon>
        <taxon>Carangaria incertae sedis</taxon>
        <taxon>Centropomidae</taxon>
        <taxon>Lates</taxon>
    </lineage>
</organism>
<reference evidence="2" key="1">
    <citation type="submission" date="2022-08" db="EMBL/GenBank/DDBJ databases">
        <title>Genome sequencing of akame (Lates japonicus).</title>
        <authorList>
            <person name="Hashiguchi Y."/>
            <person name="Takahashi H."/>
        </authorList>
    </citation>
    <scope>NUCLEOTIDE SEQUENCE</scope>
    <source>
        <strain evidence="2">Kochi</strain>
    </source>
</reference>
<dbReference type="EMBL" id="BRZM01000127">
    <property type="protein sequence ID" value="GLD68198.1"/>
    <property type="molecule type" value="Genomic_DNA"/>
</dbReference>
<accession>A0AAD3N9E6</accession>
<dbReference type="AlphaFoldDB" id="A0AAD3N9E6"/>
<protein>
    <submittedName>
        <fullName evidence="2">Disintegrin and metalloproteinase domain-containing protein 19-like protein</fullName>
    </submittedName>
</protein>
<evidence type="ECO:0000256" key="1">
    <source>
        <dbReference type="SAM" id="SignalP"/>
    </source>
</evidence>
<gene>
    <name evidence="2" type="ORF">AKAME5_001950800</name>
</gene>
<comment type="caution">
    <text evidence="2">The sequence shown here is derived from an EMBL/GenBank/DDBJ whole genome shotgun (WGS) entry which is preliminary data.</text>
</comment>